<dbReference type="VEuPathDB" id="FungiDB:PV09_02912"/>
<feature type="compositionally biased region" description="Basic and acidic residues" evidence="1">
    <location>
        <begin position="463"/>
        <end position="481"/>
    </location>
</feature>
<gene>
    <name evidence="2" type="ORF">PV09_02912</name>
</gene>
<sequence>MDHRPGSFSSARPPIQNPNHSSQPPSSGAYHPPPPLPPHPQSMAPQQPSYQMPASDPFQRRPADPFMPTTSAGSQRRDSYGRETAHVSHAERAPALGPAWTSTSGNSSASSSIHHSHHSGPPPPVLSQPSAGAQTPSYQHEHTRNRSVGGHSPPRYYASASSAASNEPPPPPVAYMNRQMPPPSPSQQAPTGPAFQQGPRGPPPPTFATGRELPGLGTRGPGAGMSISSILGDVPSQSQPPPPPSHSHRGSPAGTSQSPPSLSQQPVSPHKRGHSTASKLSDYQWRRPQTPERHHLPAGLRNDGLSYSANSSPAQFAGVKRSPEFARSGPPLFHHAYQSAGPAPRAYQGSPNEAHERDPPRKVDERMPPRPNSQPAGGVRPPPGDGASREPMPPFGGAINRPPFTQYHPQERRDDPRPPTTTSFEVGPTTRDRPVTVEPLGHSYSPRNNARDASAAASSSAREGPKDEPRRDIGGREDHSAPFRTSFRSQYYQPRGAIPPPEAPRSHPQMGNPFERPRDGQSTFGPHERASIDPLARDDRRTSDPHGHPGEAQFRVLQEHQPLMMQRSRSSLGIEGKRGRASPLPQAVQGAQMQPTGAGSDPNIKSEFGRIFQGLGSGIGPGHMTPSRGSPMPQRQPPSNLDGETVTVSDGEAPRSGSFSKRHKRVKEEDLSRYDDEGRGTPLSRAGKRHKQGHHHHIHQHNHPHHHHVHGHVHNRPEESIGIVGSTSTTAHHHHHIHTSHHHHHTPLSSRPQAQTPAMPIPKPAVHVSSQAVFDAVKDRSRRHLGSELYEPTIALPPNAMASHTDDKFGYFLRYKPSRVFEDVDLNCTFTVRVPRYYLTKEARENVQRNRALVGTGIYTDDSDPLAMLVHEGWLRGEWPEEVDVEMMDLPVPPAEDAVVQEVYTSRPAVPLLPPEGKDLHITLLILPRLKKYTGSVRYGLRSRDWEVGDTHDGLSWALHTIRWIDEGPSSGLKRSGKARRERIESLRKEAALGLIGLMDAGVAGPVAVA</sequence>
<evidence type="ECO:0000313" key="2">
    <source>
        <dbReference type="EMBL" id="KIW06474.1"/>
    </source>
</evidence>
<feature type="compositionally biased region" description="Polar residues" evidence="1">
    <location>
        <begin position="305"/>
        <end position="314"/>
    </location>
</feature>
<feature type="region of interest" description="Disordered" evidence="1">
    <location>
        <begin position="727"/>
        <end position="757"/>
    </location>
</feature>
<feature type="compositionally biased region" description="Polar residues" evidence="1">
    <location>
        <begin position="128"/>
        <end position="138"/>
    </location>
</feature>
<feature type="compositionally biased region" description="Low complexity" evidence="1">
    <location>
        <begin position="13"/>
        <end position="30"/>
    </location>
</feature>
<evidence type="ECO:0000256" key="1">
    <source>
        <dbReference type="SAM" id="MobiDB-lite"/>
    </source>
</evidence>
<feature type="region of interest" description="Disordered" evidence="1">
    <location>
        <begin position="616"/>
        <end position="712"/>
    </location>
</feature>
<feature type="compositionally biased region" description="Low complexity" evidence="1">
    <location>
        <begin position="102"/>
        <end position="113"/>
    </location>
</feature>
<evidence type="ECO:0008006" key="4">
    <source>
        <dbReference type="Google" id="ProtNLM"/>
    </source>
</evidence>
<name>A0A0D2B5I9_9PEZI</name>
<dbReference type="EMBL" id="KN847535">
    <property type="protein sequence ID" value="KIW06474.1"/>
    <property type="molecule type" value="Genomic_DNA"/>
</dbReference>
<dbReference type="OrthoDB" id="3596986at2759"/>
<feature type="compositionally biased region" description="Low complexity" evidence="1">
    <location>
        <begin position="256"/>
        <end position="268"/>
    </location>
</feature>
<feature type="compositionally biased region" description="Basic and acidic residues" evidence="1">
    <location>
        <begin position="666"/>
        <end position="679"/>
    </location>
</feature>
<feature type="compositionally biased region" description="Pro residues" evidence="1">
    <location>
        <begin position="31"/>
        <end position="40"/>
    </location>
</feature>
<dbReference type="RefSeq" id="XP_016216343.1">
    <property type="nucleotide sequence ID" value="XM_016356037.1"/>
</dbReference>
<organism evidence="2 3">
    <name type="scientific">Verruconis gallopava</name>
    <dbReference type="NCBI Taxonomy" id="253628"/>
    <lineage>
        <taxon>Eukaryota</taxon>
        <taxon>Fungi</taxon>
        <taxon>Dikarya</taxon>
        <taxon>Ascomycota</taxon>
        <taxon>Pezizomycotina</taxon>
        <taxon>Dothideomycetes</taxon>
        <taxon>Pleosporomycetidae</taxon>
        <taxon>Venturiales</taxon>
        <taxon>Sympoventuriaceae</taxon>
        <taxon>Verruconis</taxon>
    </lineage>
</organism>
<feature type="compositionally biased region" description="Low complexity" evidence="1">
    <location>
        <begin position="152"/>
        <end position="166"/>
    </location>
</feature>
<dbReference type="Pfam" id="PF08642">
    <property type="entry name" value="Rxt3"/>
    <property type="match status" value="1"/>
</dbReference>
<feature type="compositionally biased region" description="Basic residues" evidence="1">
    <location>
        <begin position="686"/>
        <end position="712"/>
    </location>
</feature>
<protein>
    <recommendedName>
        <fullName evidence="4">Rxt3-domain-containing protein</fullName>
    </recommendedName>
</protein>
<dbReference type="STRING" id="253628.A0A0D2B5I9"/>
<evidence type="ECO:0000313" key="3">
    <source>
        <dbReference type="Proteomes" id="UP000053259"/>
    </source>
</evidence>
<proteinExistence type="predicted"/>
<reference evidence="2 3" key="1">
    <citation type="submission" date="2015-01" db="EMBL/GenBank/DDBJ databases">
        <title>The Genome Sequence of Ochroconis gallopava CBS43764.</title>
        <authorList>
            <consortium name="The Broad Institute Genomics Platform"/>
            <person name="Cuomo C."/>
            <person name="de Hoog S."/>
            <person name="Gorbushina A."/>
            <person name="Stielow B."/>
            <person name="Teixiera M."/>
            <person name="Abouelleil A."/>
            <person name="Chapman S.B."/>
            <person name="Priest M."/>
            <person name="Young S.K."/>
            <person name="Wortman J."/>
            <person name="Nusbaum C."/>
            <person name="Birren B."/>
        </authorList>
    </citation>
    <scope>NUCLEOTIDE SEQUENCE [LARGE SCALE GENOMIC DNA]</scope>
    <source>
        <strain evidence="2 3">CBS 43764</strain>
    </source>
</reference>
<dbReference type="GeneID" id="27310885"/>
<feature type="compositionally biased region" description="Basic and acidic residues" evidence="1">
    <location>
        <begin position="75"/>
        <end position="92"/>
    </location>
</feature>
<accession>A0A0D2B5I9</accession>
<dbReference type="InParanoid" id="A0A0D2B5I9"/>
<feature type="compositionally biased region" description="Basic and acidic residues" evidence="1">
    <location>
        <begin position="353"/>
        <end position="368"/>
    </location>
</feature>
<feature type="compositionally biased region" description="Basic residues" evidence="1">
    <location>
        <begin position="731"/>
        <end position="746"/>
    </location>
</feature>
<feature type="compositionally biased region" description="Basic and acidic residues" evidence="1">
    <location>
        <begin position="526"/>
        <end position="549"/>
    </location>
</feature>
<dbReference type="InterPro" id="IPR013951">
    <property type="entry name" value="Rxt3"/>
</dbReference>
<feature type="region of interest" description="Disordered" evidence="1">
    <location>
        <begin position="567"/>
        <end position="600"/>
    </location>
</feature>
<feature type="region of interest" description="Disordered" evidence="1">
    <location>
        <begin position="1"/>
        <end position="552"/>
    </location>
</feature>
<dbReference type="Proteomes" id="UP000053259">
    <property type="component" value="Unassembled WGS sequence"/>
</dbReference>
<keyword evidence="3" id="KW-1185">Reference proteome</keyword>
<dbReference type="AlphaFoldDB" id="A0A0D2B5I9"/>